<comment type="subcellular location">
    <subcellularLocation>
        <location evidence="2">Cytoplasm</location>
    </subcellularLocation>
    <subcellularLocation>
        <location evidence="1">Nucleus</location>
    </subcellularLocation>
</comment>
<reference evidence="9" key="1">
    <citation type="submission" date="2016-03" db="EMBL/GenBank/DDBJ databases">
        <authorList>
            <person name="Devillers Hugo."/>
        </authorList>
    </citation>
    <scope>NUCLEOTIDE SEQUENCE [LARGE SCALE GENOMIC DNA]</scope>
</reference>
<keyword evidence="6" id="KW-0175">Coiled coil</keyword>
<dbReference type="GO" id="GO:0000976">
    <property type="term" value="F:transcription cis-regulatory region binding"/>
    <property type="evidence" value="ECO:0007669"/>
    <property type="project" value="InterPro"/>
</dbReference>
<feature type="coiled-coil region" evidence="6">
    <location>
        <begin position="42"/>
        <end position="72"/>
    </location>
</feature>
<keyword evidence="5" id="KW-0539">Nucleus</keyword>
<keyword evidence="4" id="KW-0804">Transcription</keyword>
<dbReference type="EMBL" id="LT598453">
    <property type="protein sequence ID" value="SCV05062.1"/>
    <property type="molecule type" value="Genomic_DNA"/>
</dbReference>
<accession>A0A1G4KKI0</accession>
<evidence type="ECO:0000256" key="2">
    <source>
        <dbReference type="ARBA" id="ARBA00004496"/>
    </source>
</evidence>
<dbReference type="InterPro" id="IPR046347">
    <property type="entry name" value="bZIP_sf"/>
</dbReference>
<gene>
    <name evidence="8" type="ORF">LANO_0G17634G</name>
</gene>
<feature type="region of interest" description="Disordered" evidence="7">
    <location>
        <begin position="1"/>
        <end position="38"/>
    </location>
</feature>
<dbReference type="SUPFAM" id="SSF111430">
    <property type="entry name" value="YAP1 redox domain"/>
    <property type="match status" value="1"/>
</dbReference>
<dbReference type="PANTHER" id="PTHR40621">
    <property type="entry name" value="TRANSCRIPTION FACTOR KAPC-RELATED"/>
    <property type="match status" value="1"/>
</dbReference>
<dbReference type="SUPFAM" id="SSF57959">
    <property type="entry name" value="Leucine zipper domain"/>
    <property type="match status" value="1"/>
</dbReference>
<evidence type="ECO:0000256" key="5">
    <source>
        <dbReference type="ARBA" id="ARBA00023242"/>
    </source>
</evidence>
<dbReference type="AlphaFoldDB" id="A0A1G4KKI0"/>
<keyword evidence="3" id="KW-0805">Transcription regulation</keyword>
<evidence type="ECO:0000256" key="1">
    <source>
        <dbReference type="ARBA" id="ARBA00004123"/>
    </source>
</evidence>
<protein>
    <submittedName>
        <fullName evidence="8">LANO_0G17634g1_1</fullName>
    </submittedName>
</protein>
<dbReference type="GO" id="GO:0005737">
    <property type="term" value="C:cytoplasm"/>
    <property type="evidence" value="ECO:0007669"/>
    <property type="project" value="UniProtKB-SubCell"/>
</dbReference>
<evidence type="ECO:0000313" key="8">
    <source>
        <dbReference type="EMBL" id="SCV05062.1"/>
    </source>
</evidence>
<evidence type="ECO:0000256" key="6">
    <source>
        <dbReference type="SAM" id="Coils"/>
    </source>
</evidence>
<feature type="compositionally biased region" description="Low complexity" evidence="7">
    <location>
        <begin position="29"/>
        <end position="38"/>
    </location>
</feature>
<evidence type="ECO:0000256" key="4">
    <source>
        <dbReference type="ARBA" id="ARBA00023163"/>
    </source>
</evidence>
<dbReference type="PANTHER" id="PTHR40621:SF6">
    <property type="entry name" value="AP-1-LIKE TRANSCRIPTION FACTOR YAP1-RELATED"/>
    <property type="match status" value="1"/>
</dbReference>
<organism evidence="8 9">
    <name type="scientific">Lachancea nothofagi CBS 11611</name>
    <dbReference type="NCBI Taxonomy" id="1266666"/>
    <lineage>
        <taxon>Eukaryota</taxon>
        <taxon>Fungi</taxon>
        <taxon>Dikarya</taxon>
        <taxon>Ascomycota</taxon>
        <taxon>Saccharomycotina</taxon>
        <taxon>Saccharomycetes</taxon>
        <taxon>Saccharomycetales</taxon>
        <taxon>Saccharomycetaceae</taxon>
        <taxon>Lachancea</taxon>
    </lineage>
</organism>
<proteinExistence type="predicted"/>
<evidence type="ECO:0000256" key="3">
    <source>
        <dbReference type="ARBA" id="ARBA00023015"/>
    </source>
</evidence>
<dbReference type="InterPro" id="IPR050936">
    <property type="entry name" value="AP-1-like"/>
</dbReference>
<sequence>MQSSPVTRAKKPRGTSGGRKPSFQPPKTQRAAQIRAAQQTFRERRQNKLQELQDKEKLLELALREIRILKKRESVFRAKLRGLMTVSAFQEFKKGIFDIDVSEMRPEENEPVFEVQLEKILYEQFSRDLYIICGGQKCKMPAFSTSGPTEGTPSPNNSLCYSSIFENDLFNQINELDAIFHDDLSERLDLDFGRAASPLLSKLPERASNVDLKLTEIWQHVKRHPSYPNLNMKEFSRVLSTRATCQRGDVSVSTSDLDKCLDRI</sequence>
<evidence type="ECO:0000256" key="7">
    <source>
        <dbReference type="SAM" id="MobiDB-lite"/>
    </source>
</evidence>
<dbReference type="Gene3D" id="1.20.5.170">
    <property type="match status" value="1"/>
</dbReference>
<evidence type="ECO:0000313" key="9">
    <source>
        <dbReference type="Proteomes" id="UP000189911"/>
    </source>
</evidence>
<dbReference type="GO" id="GO:0001228">
    <property type="term" value="F:DNA-binding transcription activator activity, RNA polymerase II-specific"/>
    <property type="evidence" value="ECO:0007669"/>
    <property type="project" value="TreeGrafter"/>
</dbReference>
<dbReference type="GO" id="GO:0090575">
    <property type="term" value="C:RNA polymerase II transcription regulator complex"/>
    <property type="evidence" value="ECO:0007669"/>
    <property type="project" value="TreeGrafter"/>
</dbReference>
<dbReference type="InterPro" id="IPR023167">
    <property type="entry name" value="Yap1_redox_dom_sf"/>
</dbReference>
<dbReference type="CDD" id="cd14688">
    <property type="entry name" value="bZIP_YAP"/>
    <property type="match status" value="1"/>
</dbReference>
<name>A0A1G4KKI0_9SACH</name>
<dbReference type="Proteomes" id="UP000189911">
    <property type="component" value="Chromosome G"/>
</dbReference>
<keyword evidence="9" id="KW-1185">Reference proteome</keyword>